<accession>A0ABX9BC80</accession>
<dbReference type="EMBL" id="QLLI01000021">
    <property type="protein sequence ID" value="RAI85667.1"/>
    <property type="molecule type" value="Genomic_DNA"/>
</dbReference>
<evidence type="ECO:0008006" key="4">
    <source>
        <dbReference type="Google" id="ProtNLM"/>
    </source>
</evidence>
<reference evidence="2 3" key="1">
    <citation type="submission" date="2018-06" db="EMBL/GenBank/DDBJ databases">
        <title>Freshwater and sediment microbial communities from various areas in North America, analyzing microbe dynamics in response to fracking.</title>
        <authorList>
            <person name="Lamendella R."/>
        </authorList>
    </citation>
    <scope>NUCLEOTIDE SEQUENCE [LARGE SCALE GENOMIC DNA]</scope>
    <source>
        <strain evidence="2 3">NG-13</strain>
    </source>
</reference>
<protein>
    <recommendedName>
        <fullName evidence="4">Cyclic lactone autoinducer peptide</fullName>
    </recommendedName>
</protein>
<proteinExistence type="predicted"/>
<keyword evidence="1" id="KW-1133">Transmembrane helix</keyword>
<evidence type="ECO:0000313" key="2">
    <source>
        <dbReference type="EMBL" id="RAI85667.1"/>
    </source>
</evidence>
<comment type="caution">
    <text evidence="2">The sequence shown here is derived from an EMBL/GenBank/DDBJ whole genome shotgun (WGS) entry which is preliminary data.</text>
</comment>
<feature type="transmembrane region" description="Helical" evidence="1">
    <location>
        <begin position="6"/>
        <end position="27"/>
    </location>
</feature>
<keyword evidence="1" id="KW-0812">Transmembrane</keyword>
<keyword evidence="1" id="KW-0472">Membrane</keyword>
<evidence type="ECO:0000313" key="3">
    <source>
        <dbReference type="Proteomes" id="UP000248827"/>
    </source>
</evidence>
<keyword evidence="3" id="KW-1185">Reference proteome</keyword>
<evidence type="ECO:0000256" key="1">
    <source>
        <dbReference type="SAM" id="Phobius"/>
    </source>
</evidence>
<organism evidence="2 3">
    <name type="scientific">Paenibacillus pabuli</name>
    <dbReference type="NCBI Taxonomy" id="1472"/>
    <lineage>
        <taxon>Bacteria</taxon>
        <taxon>Bacillati</taxon>
        <taxon>Bacillota</taxon>
        <taxon>Bacilli</taxon>
        <taxon>Bacillales</taxon>
        <taxon>Paenibacillaceae</taxon>
        <taxon>Paenibacillus</taxon>
    </lineage>
</organism>
<sequence>MPKFLIWVVVSILGSIVLQLISVGVYMQQFEK</sequence>
<dbReference type="Proteomes" id="UP000248827">
    <property type="component" value="Unassembled WGS sequence"/>
</dbReference>
<gene>
    <name evidence="2" type="ORF">DET54_12122</name>
</gene>
<name>A0ABX9BC80_9BACL</name>